<accession>A0A839ASU5</accession>
<dbReference type="PANTHER" id="PTHR30329:SF21">
    <property type="entry name" value="LIPOPROTEIN YIAD-RELATED"/>
    <property type="match status" value="1"/>
</dbReference>
<feature type="domain" description="OmpA-like" evidence="6">
    <location>
        <begin position="200"/>
        <end position="315"/>
    </location>
</feature>
<dbReference type="InterPro" id="IPR006665">
    <property type="entry name" value="OmpA-like"/>
</dbReference>
<dbReference type="AlphaFoldDB" id="A0A839ASU5"/>
<dbReference type="InterPro" id="IPR036737">
    <property type="entry name" value="OmpA-like_sf"/>
</dbReference>
<proteinExistence type="predicted"/>
<dbReference type="InterPro" id="IPR050330">
    <property type="entry name" value="Bact_OuterMem_StrucFunc"/>
</dbReference>
<keyword evidence="8" id="KW-1185">Reference proteome</keyword>
<keyword evidence="2 4" id="KW-0472">Membrane</keyword>
<evidence type="ECO:0000256" key="3">
    <source>
        <dbReference type="ARBA" id="ARBA00023237"/>
    </source>
</evidence>
<feature type="transmembrane region" description="Helical" evidence="5">
    <location>
        <begin position="7"/>
        <end position="25"/>
    </location>
</feature>
<dbReference type="PRINTS" id="PR01021">
    <property type="entry name" value="OMPADOMAIN"/>
</dbReference>
<dbReference type="Pfam" id="PF00691">
    <property type="entry name" value="OmpA"/>
    <property type="match status" value="1"/>
</dbReference>
<dbReference type="InterPro" id="IPR006664">
    <property type="entry name" value="OMP_bac"/>
</dbReference>
<evidence type="ECO:0000313" key="7">
    <source>
        <dbReference type="EMBL" id="MBA6156711.1"/>
    </source>
</evidence>
<reference evidence="7 8" key="1">
    <citation type="submission" date="2020-07" db="EMBL/GenBank/DDBJ databases">
        <title>Bacterium isolated from marine sediment.</title>
        <authorList>
            <person name="Shang D."/>
            <person name="Du Z.-J."/>
        </authorList>
    </citation>
    <scope>NUCLEOTIDE SEQUENCE [LARGE SCALE GENOMIC DNA]</scope>
    <source>
        <strain evidence="7 8">S7007</strain>
    </source>
</reference>
<dbReference type="RefSeq" id="WP_182125216.1">
    <property type="nucleotide sequence ID" value="NZ_JACGLS010000004.1"/>
</dbReference>
<dbReference type="PANTHER" id="PTHR30329">
    <property type="entry name" value="STATOR ELEMENT OF FLAGELLAR MOTOR COMPLEX"/>
    <property type="match status" value="1"/>
</dbReference>
<evidence type="ECO:0000313" key="8">
    <source>
        <dbReference type="Proteomes" id="UP000563906"/>
    </source>
</evidence>
<evidence type="ECO:0000256" key="1">
    <source>
        <dbReference type="ARBA" id="ARBA00004442"/>
    </source>
</evidence>
<keyword evidence="3" id="KW-0998">Cell outer membrane</keyword>
<evidence type="ECO:0000256" key="2">
    <source>
        <dbReference type="ARBA" id="ARBA00023136"/>
    </source>
</evidence>
<evidence type="ECO:0000256" key="4">
    <source>
        <dbReference type="PROSITE-ProRule" id="PRU00473"/>
    </source>
</evidence>
<comment type="caution">
    <text evidence="7">The sequence shown here is derived from an EMBL/GenBank/DDBJ whole genome shotgun (WGS) entry which is preliminary data.</text>
</comment>
<dbReference type="Gene3D" id="3.30.1330.60">
    <property type="entry name" value="OmpA-like domain"/>
    <property type="match status" value="2"/>
</dbReference>
<protein>
    <submittedName>
        <fullName evidence="7">OmpA family protein</fullName>
    </submittedName>
</protein>
<dbReference type="SUPFAM" id="SSF103088">
    <property type="entry name" value="OmpA-like"/>
    <property type="match status" value="2"/>
</dbReference>
<dbReference type="CDD" id="cd07185">
    <property type="entry name" value="OmpA_C-like"/>
    <property type="match status" value="1"/>
</dbReference>
<comment type="subcellular location">
    <subcellularLocation>
        <location evidence="1">Cell outer membrane</location>
    </subcellularLocation>
</comment>
<evidence type="ECO:0000256" key="5">
    <source>
        <dbReference type="SAM" id="Phobius"/>
    </source>
</evidence>
<dbReference type="PROSITE" id="PS51123">
    <property type="entry name" value="OMPA_2"/>
    <property type="match status" value="1"/>
</dbReference>
<sequence>MSKKSTYLLGIVLTIIIGSLLYWYLCCNICCEKQGCKAKETLKEVVKDDLGKPNVKKPTFIPFSIKDVNGNFTFSTDENFNFKESSFSIRDSISGNLNNGILKIKEYLDSNGDKRFNIIGYYKSDETNNSAFPNLGLARANSVKNHMVSQGISSRLINTFGELKDDMHADESGVLFGPLAFDVFTRTEASAANDEALKPACEAIKESPLMLYFKTGSAHINLTTEQRQKFANISRCVDKLGLTIQVVGHTDNTGNADTNLQLGQKRADFVKDYLIRNGILQENIETSSKGQNEPIADNATEEGKAKNRRIVVTIN</sequence>
<name>A0A839ASU5_9FLAO</name>
<organism evidence="7 8">
    <name type="scientific">Tenacibaculum pelagium</name>
    <dbReference type="NCBI Taxonomy" id="2759527"/>
    <lineage>
        <taxon>Bacteria</taxon>
        <taxon>Pseudomonadati</taxon>
        <taxon>Bacteroidota</taxon>
        <taxon>Flavobacteriia</taxon>
        <taxon>Flavobacteriales</taxon>
        <taxon>Flavobacteriaceae</taxon>
        <taxon>Tenacibaculum</taxon>
    </lineage>
</organism>
<dbReference type="Proteomes" id="UP000563906">
    <property type="component" value="Unassembled WGS sequence"/>
</dbReference>
<dbReference type="GO" id="GO:0009279">
    <property type="term" value="C:cell outer membrane"/>
    <property type="evidence" value="ECO:0007669"/>
    <property type="project" value="UniProtKB-SubCell"/>
</dbReference>
<gene>
    <name evidence="7" type="ORF">H3Z83_09315</name>
</gene>
<keyword evidence="5" id="KW-1133">Transmembrane helix</keyword>
<evidence type="ECO:0000259" key="6">
    <source>
        <dbReference type="PROSITE" id="PS51123"/>
    </source>
</evidence>
<dbReference type="EMBL" id="JACGLS010000004">
    <property type="protein sequence ID" value="MBA6156711.1"/>
    <property type="molecule type" value="Genomic_DNA"/>
</dbReference>
<keyword evidence="5" id="KW-0812">Transmembrane</keyword>